<dbReference type="Gene3D" id="1.20.120.1370">
    <property type="entry name" value="Regulator of RNA polymerase sigma(70) subunit, domain 4"/>
    <property type="match status" value="1"/>
</dbReference>
<dbReference type="GO" id="GO:0006355">
    <property type="term" value="P:regulation of DNA-templated transcription"/>
    <property type="evidence" value="ECO:0007669"/>
    <property type="project" value="InterPro"/>
</dbReference>
<sequence>MLENCKTAQERWGGTHEMIDRWLADRQQTLILYFAIQDAEGREAVSTQLQAFCEHLVDYVSEGHFEIYEQLFREAKEYDDGGMDLAKQLYPRLEELTQVMLDFNDKYISSDHVVMNIDDLHEDLSLLGEKMTERFDMEDQLIERLHNVHQQAAESR</sequence>
<evidence type="ECO:0000256" key="2">
    <source>
        <dbReference type="ARBA" id="ARBA00023163"/>
    </source>
</evidence>
<dbReference type="NCBIfam" id="NF008723">
    <property type="entry name" value="PRK11718.1"/>
    <property type="match status" value="1"/>
</dbReference>
<comment type="caution">
    <text evidence="4">The sequence shown here is derived from an EMBL/GenBank/DDBJ whole genome shotgun (WGS) entry which is preliminary data.</text>
</comment>
<evidence type="ECO:0000313" key="5">
    <source>
        <dbReference type="Proteomes" id="UP000005953"/>
    </source>
</evidence>
<dbReference type="OrthoDB" id="5567237at2"/>
<dbReference type="Proteomes" id="UP000005953">
    <property type="component" value="Unassembled WGS sequence"/>
</dbReference>
<comment type="similarity">
    <text evidence="3">Belongs to the Rsd/AlgQ family.</text>
</comment>
<dbReference type="EMBL" id="AAOE01000045">
    <property type="protein sequence ID" value="EAR07364.1"/>
    <property type="molecule type" value="Genomic_DNA"/>
</dbReference>
<dbReference type="Pfam" id="PF04353">
    <property type="entry name" value="Rsd_AlgQ"/>
    <property type="match status" value="1"/>
</dbReference>
<keyword evidence="2 3" id="KW-0804">Transcription</keyword>
<evidence type="ECO:0000256" key="1">
    <source>
        <dbReference type="ARBA" id="ARBA00023015"/>
    </source>
</evidence>
<dbReference type="AlphaFoldDB" id="A4BKG5"/>
<proteinExistence type="inferred from homology"/>
<dbReference type="HOGENOM" id="CLU_142729_0_0_6"/>
<gene>
    <name evidence="4" type="ORF">MED297_05409</name>
</gene>
<dbReference type="InterPro" id="IPR007448">
    <property type="entry name" value="Sigma70_reg_Rsd_AlgQ"/>
</dbReference>
<reference evidence="4 5" key="1">
    <citation type="submission" date="2006-02" db="EMBL/GenBank/DDBJ databases">
        <authorList>
            <person name="Pinhassi J."/>
            <person name="Pedros-Alio C."/>
            <person name="Ferriera S."/>
            <person name="Johnson J."/>
            <person name="Kravitz S."/>
            <person name="Halpern A."/>
            <person name="Remington K."/>
            <person name="Beeson K."/>
            <person name="Tran B."/>
            <person name="Rogers Y.-H."/>
            <person name="Friedman R."/>
            <person name="Venter J.C."/>
        </authorList>
    </citation>
    <scope>NUCLEOTIDE SEQUENCE [LARGE SCALE GENOMIC DNA]</scope>
    <source>
        <strain evidence="4 5">MED297</strain>
    </source>
</reference>
<name>A4BKG5_9GAMM</name>
<evidence type="ECO:0000313" key="4">
    <source>
        <dbReference type="EMBL" id="EAR07364.1"/>
    </source>
</evidence>
<protein>
    <submittedName>
        <fullName evidence="4">Regulator of sigma D</fullName>
    </submittedName>
</protein>
<evidence type="ECO:0000256" key="3">
    <source>
        <dbReference type="RuleBase" id="RU004409"/>
    </source>
</evidence>
<dbReference type="InterPro" id="IPR038309">
    <property type="entry name" value="Rsd/AlgQ_sf"/>
</dbReference>
<dbReference type="RefSeq" id="WP_008048234.1">
    <property type="nucleotide sequence ID" value="NZ_CH724155.1"/>
</dbReference>
<dbReference type="PIRSF" id="PIRSF016548">
    <property type="entry name" value="Rsd_AlgQ"/>
    <property type="match status" value="1"/>
</dbReference>
<keyword evidence="1 3" id="KW-0805">Transcription regulation</keyword>
<accession>A4BKG5</accession>
<keyword evidence="5" id="KW-1185">Reference proteome</keyword>
<dbReference type="STRING" id="314283.MED297_05409"/>
<organism evidence="4 5">
    <name type="scientific">Reinekea blandensis MED297</name>
    <dbReference type="NCBI Taxonomy" id="314283"/>
    <lineage>
        <taxon>Bacteria</taxon>
        <taxon>Pseudomonadati</taxon>
        <taxon>Pseudomonadota</taxon>
        <taxon>Gammaproteobacteria</taxon>
        <taxon>Oceanospirillales</taxon>
        <taxon>Saccharospirillaceae</taxon>
        <taxon>Reinekea</taxon>
    </lineage>
</organism>